<dbReference type="EMBL" id="BDSP01000053">
    <property type="protein sequence ID" value="GAX12604.1"/>
    <property type="molecule type" value="Genomic_DNA"/>
</dbReference>
<feature type="compositionally biased region" description="Basic and acidic residues" evidence="1">
    <location>
        <begin position="202"/>
        <end position="217"/>
    </location>
</feature>
<dbReference type="OrthoDB" id="49430at2759"/>
<feature type="compositionally biased region" description="Polar residues" evidence="1">
    <location>
        <begin position="118"/>
        <end position="127"/>
    </location>
</feature>
<feature type="compositionally biased region" description="Basic and acidic residues" evidence="1">
    <location>
        <begin position="294"/>
        <end position="310"/>
    </location>
</feature>
<feature type="compositionally biased region" description="Gly residues" evidence="1">
    <location>
        <begin position="469"/>
        <end position="480"/>
    </location>
</feature>
<dbReference type="InParanoid" id="A0A1Z5JF20"/>
<feature type="compositionally biased region" description="Polar residues" evidence="1">
    <location>
        <begin position="142"/>
        <end position="152"/>
    </location>
</feature>
<keyword evidence="3" id="KW-1185">Reference proteome</keyword>
<organism evidence="2 3">
    <name type="scientific">Fistulifera solaris</name>
    <name type="common">Oleaginous diatom</name>
    <dbReference type="NCBI Taxonomy" id="1519565"/>
    <lineage>
        <taxon>Eukaryota</taxon>
        <taxon>Sar</taxon>
        <taxon>Stramenopiles</taxon>
        <taxon>Ochrophyta</taxon>
        <taxon>Bacillariophyta</taxon>
        <taxon>Bacillariophyceae</taxon>
        <taxon>Bacillariophycidae</taxon>
        <taxon>Naviculales</taxon>
        <taxon>Naviculaceae</taxon>
        <taxon>Fistulifera</taxon>
    </lineage>
</organism>
<protein>
    <submittedName>
        <fullName evidence="2">Uncharacterized protein</fullName>
    </submittedName>
</protein>
<dbReference type="Proteomes" id="UP000198406">
    <property type="component" value="Unassembled WGS sequence"/>
</dbReference>
<feature type="compositionally biased region" description="Basic and acidic residues" evidence="1">
    <location>
        <begin position="153"/>
        <end position="182"/>
    </location>
</feature>
<sequence length="480" mass="52887">MSNHPEWALVWSRKLTTSETETLQHKLRPLFAQGDEEDIQDIIDYAITVISNQKDIHYMVEEVAGMELEFCPPEVAQQMGKHVYDYLHELQTLETEKEGRPNTSTPTSAPEKSHVVSLKSSKGNALTMSGALGASREGGRAKSNSTQGALTSSRDRNDKDKKPPNRNKETDKGGRGERRDGKGLAFDRLVAKRNASRNRQSNGEEHANPRGRGDMRSNDGGGRRSGPRDGRGGRGAGRNERDSRGRGEREHRGGREHGGREHREHAGRGERQHGGRGERDIEDRGGRGGRGAKGGRDFRGGRNDEYDGRGRHSGARRKQDEEGFEDPGVSKRVRREEHNQSENYNGGYTEGYDESYEQAPHSGYKQAPWQSPAFRGRGRGRGGRFGRGTPGRGTFGNESYTENSGVDPEAVAVNPSPMVADTFGRGFAGRSSYRGRGFYAPAYDQVKNMMKAKTWVRKKEGEDSTNNGENGGSGAGDEQG</sequence>
<feature type="region of interest" description="Disordered" evidence="1">
    <location>
        <begin position="454"/>
        <end position="480"/>
    </location>
</feature>
<reference evidence="2 3" key="1">
    <citation type="journal article" date="2015" name="Plant Cell">
        <title>Oil accumulation by the oleaginous diatom Fistulifera solaris as revealed by the genome and transcriptome.</title>
        <authorList>
            <person name="Tanaka T."/>
            <person name="Maeda Y."/>
            <person name="Veluchamy A."/>
            <person name="Tanaka M."/>
            <person name="Abida H."/>
            <person name="Marechal E."/>
            <person name="Bowler C."/>
            <person name="Muto M."/>
            <person name="Sunaga Y."/>
            <person name="Tanaka M."/>
            <person name="Yoshino T."/>
            <person name="Taniguchi T."/>
            <person name="Fukuda Y."/>
            <person name="Nemoto M."/>
            <person name="Matsumoto M."/>
            <person name="Wong P.S."/>
            <person name="Aburatani S."/>
            <person name="Fujibuchi W."/>
        </authorList>
    </citation>
    <scope>NUCLEOTIDE SEQUENCE [LARGE SCALE GENOMIC DNA]</scope>
    <source>
        <strain evidence="2 3">JPCC DA0580</strain>
    </source>
</reference>
<accession>A0A1Z5JF20</accession>
<comment type="caution">
    <text evidence="2">The sequence shown here is derived from an EMBL/GenBank/DDBJ whole genome shotgun (WGS) entry which is preliminary data.</text>
</comment>
<evidence type="ECO:0000313" key="2">
    <source>
        <dbReference type="EMBL" id="GAX12604.1"/>
    </source>
</evidence>
<feature type="compositionally biased region" description="Basic and acidic residues" evidence="1">
    <location>
        <begin position="226"/>
        <end position="286"/>
    </location>
</feature>
<evidence type="ECO:0000256" key="1">
    <source>
        <dbReference type="SAM" id="MobiDB-lite"/>
    </source>
</evidence>
<gene>
    <name evidence="2" type="ORF">FisN_13Lh064</name>
</gene>
<proteinExistence type="predicted"/>
<name>A0A1Z5JF20_FISSO</name>
<feature type="compositionally biased region" description="Gly residues" evidence="1">
    <location>
        <begin position="385"/>
        <end position="394"/>
    </location>
</feature>
<evidence type="ECO:0000313" key="3">
    <source>
        <dbReference type="Proteomes" id="UP000198406"/>
    </source>
</evidence>
<feature type="region of interest" description="Disordered" evidence="1">
    <location>
        <begin position="93"/>
        <end position="412"/>
    </location>
</feature>
<feature type="compositionally biased region" description="Polar residues" evidence="1">
    <location>
        <begin position="101"/>
        <end position="110"/>
    </location>
</feature>
<dbReference type="AlphaFoldDB" id="A0A1Z5JF20"/>